<dbReference type="RefSeq" id="WP_005964950.1">
    <property type="nucleotide sequence ID" value="NZ_CP040505.1"/>
</dbReference>
<feature type="active site" evidence="9">
    <location>
        <position position="157"/>
    </location>
</feature>
<keyword evidence="13" id="KW-1185">Reference proteome</keyword>
<dbReference type="eggNOG" id="COG1947">
    <property type="taxonomic scope" value="Bacteria"/>
</dbReference>
<evidence type="ECO:0000256" key="3">
    <source>
        <dbReference type="ARBA" id="ARBA00017473"/>
    </source>
</evidence>
<dbReference type="NCBIfam" id="TIGR00154">
    <property type="entry name" value="ispE"/>
    <property type="match status" value="1"/>
</dbReference>
<evidence type="ECO:0000256" key="9">
    <source>
        <dbReference type="HAMAP-Rule" id="MF_00061"/>
    </source>
</evidence>
<dbReference type="Pfam" id="PF08544">
    <property type="entry name" value="GHMP_kinases_C"/>
    <property type="match status" value="1"/>
</dbReference>
<dbReference type="InterPro" id="IPR006204">
    <property type="entry name" value="GHMP_kinase_N_dom"/>
</dbReference>
<evidence type="ECO:0000256" key="8">
    <source>
        <dbReference type="ARBA" id="ARBA00032554"/>
    </source>
</evidence>
<comment type="pathway">
    <text evidence="9">Isoprenoid biosynthesis; isopentenyl diphosphate biosynthesis via DXP pathway; isopentenyl diphosphate from 1-deoxy-D-xylulose 5-phosphate: step 3/6.</text>
</comment>
<dbReference type="InterPro" id="IPR020568">
    <property type="entry name" value="Ribosomal_Su5_D2-typ_SF"/>
</dbReference>
<gene>
    <name evidence="9 12" type="primary">ispE</name>
    <name evidence="12" type="ORF">HMPREF9004_1906</name>
</gene>
<dbReference type="InterPro" id="IPR013750">
    <property type="entry name" value="GHMP_kinase_C_dom"/>
</dbReference>
<feature type="domain" description="GHMP kinase C-terminal" evidence="11">
    <location>
        <begin position="241"/>
        <end position="298"/>
    </location>
</feature>
<dbReference type="NCBIfam" id="NF002870">
    <property type="entry name" value="PRK03188.1"/>
    <property type="match status" value="1"/>
</dbReference>
<dbReference type="Pfam" id="PF00288">
    <property type="entry name" value="GHMP_kinases_N"/>
    <property type="match status" value="1"/>
</dbReference>
<comment type="catalytic activity">
    <reaction evidence="9">
        <text>4-CDP-2-C-methyl-D-erythritol + ATP = 4-CDP-2-C-methyl-D-erythritol 2-phosphate + ADP + H(+)</text>
        <dbReference type="Rhea" id="RHEA:18437"/>
        <dbReference type="ChEBI" id="CHEBI:15378"/>
        <dbReference type="ChEBI" id="CHEBI:30616"/>
        <dbReference type="ChEBI" id="CHEBI:57823"/>
        <dbReference type="ChEBI" id="CHEBI:57919"/>
        <dbReference type="ChEBI" id="CHEBI:456216"/>
        <dbReference type="EC" id="2.7.1.148"/>
    </reaction>
</comment>
<comment type="caution">
    <text evidence="12">The sequence shown here is derived from an EMBL/GenBank/DDBJ whole genome shotgun (WGS) entry which is preliminary data.</text>
</comment>
<dbReference type="EMBL" id="AQHZ01000029">
    <property type="protein sequence ID" value="ENO17364.1"/>
    <property type="molecule type" value="Genomic_DNA"/>
</dbReference>
<dbReference type="OrthoDB" id="3173073at2"/>
<evidence type="ECO:0000256" key="6">
    <source>
        <dbReference type="ARBA" id="ARBA00022777"/>
    </source>
</evidence>
<evidence type="ECO:0000256" key="1">
    <source>
        <dbReference type="ARBA" id="ARBA00009684"/>
    </source>
</evidence>
<dbReference type="EC" id="2.7.1.148" evidence="2 9"/>
<dbReference type="PANTHER" id="PTHR43527:SF2">
    <property type="entry name" value="4-DIPHOSPHOCYTIDYL-2-C-METHYL-D-ERYTHRITOL KINASE, CHLOROPLASTIC"/>
    <property type="match status" value="1"/>
</dbReference>
<dbReference type="HAMAP" id="MF_00061">
    <property type="entry name" value="IspE"/>
    <property type="match status" value="1"/>
</dbReference>
<dbReference type="SUPFAM" id="SSF54211">
    <property type="entry name" value="Ribosomal protein S5 domain 2-like"/>
    <property type="match status" value="1"/>
</dbReference>
<comment type="similarity">
    <text evidence="1 9">Belongs to the GHMP kinase family. IspE subfamily.</text>
</comment>
<dbReference type="AlphaFoldDB" id="N6WAT6"/>
<keyword evidence="6 9" id="KW-0418">Kinase</keyword>
<dbReference type="Proteomes" id="UP000013015">
    <property type="component" value="Unassembled WGS sequence"/>
</dbReference>
<dbReference type="GO" id="GO:0050515">
    <property type="term" value="F:4-(cytidine 5'-diphospho)-2-C-methyl-D-erythritol kinase activity"/>
    <property type="evidence" value="ECO:0007669"/>
    <property type="project" value="UniProtKB-UniRule"/>
</dbReference>
<dbReference type="STRING" id="888050.HMPREF9004_1906"/>
<keyword evidence="7 9" id="KW-0067">ATP-binding</keyword>
<proteinExistence type="inferred from homology"/>
<feature type="binding site" evidence="9">
    <location>
        <begin position="115"/>
        <end position="125"/>
    </location>
    <ligand>
        <name>ATP</name>
        <dbReference type="ChEBI" id="CHEBI:30616"/>
    </ligand>
</feature>
<dbReference type="PATRIC" id="fig|888050.3.peg.1825"/>
<dbReference type="GO" id="GO:0005524">
    <property type="term" value="F:ATP binding"/>
    <property type="evidence" value="ECO:0007669"/>
    <property type="project" value="UniProtKB-UniRule"/>
</dbReference>
<evidence type="ECO:0000313" key="13">
    <source>
        <dbReference type="Proteomes" id="UP000013015"/>
    </source>
</evidence>
<keyword evidence="4 9" id="KW-0808">Transferase</keyword>
<dbReference type="PIRSF" id="PIRSF010376">
    <property type="entry name" value="IspE"/>
    <property type="match status" value="1"/>
</dbReference>
<dbReference type="UniPathway" id="UPA00056">
    <property type="reaction ID" value="UER00094"/>
</dbReference>
<protein>
    <recommendedName>
        <fullName evidence="3 9">4-diphosphocytidyl-2-C-methyl-D-erythritol kinase</fullName>
        <shortName evidence="9">CMK</shortName>
        <ecNumber evidence="2 9">2.7.1.148</ecNumber>
    </recommendedName>
    <alternativeName>
        <fullName evidence="8 9">4-(cytidine-5'-diphospho)-2-C-methyl-D-erythritol kinase</fullName>
    </alternativeName>
</protein>
<reference evidence="12 13" key="1">
    <citation type="submission" date="2013-03" db="EMBL/GenBank/DDBJ databases">
        <title>Reference genome for the Human Microbiome Project.</title>
        <authorList>
            <person name="Aqrawi P."/>
            <person name="Ayvaz T."/>
            <person name="Bess C."/>
            <person name="Blankenburg K."/>
            <person name="Coyle M."/>
            <person name="Deng J."/>
            <person name="Forbes L."/>
            <person name="Fowler G."/>
            <person name="Francisco L."/>
            <person name="Fu Q."/>
            <person name="Gibbs R."/>
            <person name="Gross S."/>
            <person name="Gubbala S."/>
            <person name="Hale W."/>
            <person name="Hemphill L."/>
            <person name="Highlander S."/>
            <person name="Hirani K."/>
            <person name="Jackson L."/>
            <person name="Jakkamsetti A."/>
            <person name="Javaid M."/>
            <person name="Jayaseelan J.C."/>
            <person name="Jiang H."/>
            <person name="Joshi V."/>
            <person name="Korchina V."/>
            <person name="Kovar C."/>
            <person name="Lara F."/>
            <person name="Lee S."/>
            <person name="Liu Y."/>
            <person name="Mata R."/>
            <person name="Mathew T."/>
            <person name="Munidasa M."/>
            <person name="Muzny D."/>
            <person name="Nazareth L."/>
            <person name="Ngo R."/>
            <person name="Nguyen L."/>
            <person name="Nguyen N."/>
            <person name="Okwuonu G."/>
            <person name="Ongeri F."/>
            <person name="Palculict T."/>
            <person name="Patil S."/>
            <person name="Petrosino J."/>
            <person name="Pham C."/>
            <person name="Pham P."/>
            <person name="Pu L.-L."/>
            <person name="Qin X."/>
            <person name="Qu J."/>
            <person name="Reid J."/>
            <person name="Ross M."/>
            <person name="Ruth R."/>
            <person name="Saada N."/>
            <person name="San Lucas F."/>
            <person name="Santibanez J."/>
            <person name="Shang Y."/>
            <person name="Simmons D."/>
            <person name="Song X.-Z."/>
            <person name="Tang L.-Y."/>
            <person name="Thornton R."/>
            <person name="Warren J."/>
            <person name="Weissenberger G."/>
            <person name="Wilczek-Boney K."/>
            <person name="Worley K."/>
            <person name="Youmans B."/>
            <person name="Zhang J."/>
            <person name="Zhang L."/>
            <person name="Zhao Z."/>
            <person name="Zhou C."/>
            <person name="Zhu D."/>
            <person name="Zhu Y."/>
        </authorList>
    </citation>
    <scope>NUCLEOTIDE SEQUENCE [LARGE SCALE GENOMIC DNA]</scope>
    <source>
        <strain evidence="12 13">F0333</strain>
    </source>
</reference>
<feature type="active site" evidence="9">
    <location>
        <position position="11"/>
    </location>
</feature>
<name>N6WAT6_9ACTO</name>
<dbReference type="InterPro" id="IPR014721">
    <property type="entry name" value="Ribsml_uS5_D2-typ_fold_subgr"/>
</dbReference>
<keyword evidence="9" id="KW-0414">Isoprene biosynthesis</keyword>
<dbReference type="GO" id="GO:0016114">
    <property type="term" value="P:terpenoid biosynthetic process"/>
    <property type="evidence" value="ECO:0007669"/>
    <property type="project" value="UniProtKB-UniRule"/>
</dbReference>
<evidence type="ECO:0000256" key="2">
    <source>
        <dbReference type="ARBA" id="ARBA00012052"/>
    </source>
</evidence>
<dbReference type="Gene3D" id="3.30.230.10">
    <property type="match status" value="1"/>
</dbReference>
<dbReference type="Gene3D" id="3.30.70.890">
    <property type="entry name" value="GHMP kinase, C-terminal domain"/>
    <property type="match status" value="1"/>
</dbReference>
<evidence type="ECO:0000259" key="10">
    <source>
        <dbReference type="Pfam" id="PF00288"/>
    </source>
</evidence>
<dbReference type="SUPFAM" id="SSF55060">
    <property type="entry name" value="GHMP Kinase, C-terminal domain"/>
    <property type="match status" value="1"/>
</dbReference>
<dbReference type="InterPro" id="IPR036554">
    <property type="entry name" value="GHMP_kinase_C_sf"/>
</dbReference>
<dbReference type="PANTHER" id="PTHR43527">
    <property type="entry name" value="4-DIPHOSPHOCYTIDYL-2-C-METHYL-D-ERYTHRITOL KINASE, CHLOROPLASTIC"/>
    <property type="match status" value="1"/>
</dbReference>
<dbReference type="GO" id="GO:0019288">
    <property type="term" value="P:isopentenyl diphosphate biosynthetic process, methylerythritol 4-phosphate pathway"/>
    <property type="evidence" value="ECO:0007669"/>
    <property type="project" value="UniProtKB-UniRule"/>
</dbReference>
<dbReference type="InterPro" id="IPR004424">
    <property type="entry name" value="IspE"/>
</dbReference>
<evidence type="ECO:0000256" key="5">
    <source>
        <dbReference type="ARBA" id="ARBA00022741"/>
    </source>
</evidence>
<keyword evidence="5 9" id="KW-0547">Nucleotide-binding</keyword>
<sequence length="320" mass="33349">MREIRASAPAKVNLTLRVGPPSPDAYHPLVTVFEALDLREYLTVRTARTPGIRVTTDAYLPDGSYDEATTARMRELPADSHLAHRAAKRLQRLAMSGPWGQSAAGIDIHVDKHIPMAGGMAGGSADAAAALVACNELWELGLSGQQLELLARSLGADVPACLVGGIALGTGRGDHMDPLDEGAQPRHHWAIALAHEGLETPGVFRALDEAQGPGGTWKELTQPSSEEIGALTGDSLGLAPLLVNDLQETALRMRPELADTMRAAQNAGALAVILSGSGPSIAALAQDADGAHRLAQALEGAPSVAHAFTTRGPVPGARLE</sequence>
<organism evidence="12 13">
    <name type="scientific">Schaalia cardiffensis F0333</name>
    <dbReference type="NCBI Taxonomy" id="888050"/>
    <lineage>
        <taxon>Bacteria</taxon>
        <taxon>Bacillati</taxon>
        <taxon>Actinomycetota</taxon>
        <taxon>Actinomycetes</taxon>
        <taxon>Actinomycetales</taxon>
        <taxon>Actinomycetaceae</taxon>
        <taxon>Schaalia</taxon>
    </lineage>
</organism>
<evidence type="ECO:0000256" key="4">
    <source>
        <dbReference type="ARBA" id="ARBA00022679"/>
    </source>
</evidence>
<evidence type="ECO:0000259" key="11">
    <source>
        <dbReference type="Pfam" id="PF08544"/>
    </source>
</evidence>
<feature type="domain" description="GHMP kinase N-terminal" evidence="10">
    <location>
        <begin position="82"/>
        <end position="165"/>
    </location>
</feature>
<evidence type="ECO:0000256" key="7">
    <source>
        <dbReference type="ARBA" id="ARBA00022840"/>
    </source>
</evidence>
<dbReference type="HOGENOM" id="CLU_053057_1_1_11"/>
<evidence type="ECO:0000313" key="12">
    <source>
        <dbReference type="EMBL" id="ENO17364.1"/>
    </source>
</evidence>
<accession>N6WAT6</accession>
<comment type="function">
    <text evidence="9">Catalyzes the phosphorylation of the position 2 hydroxy group of 4-diphosphocytidyl-2C-methyl-D-erythritol.</text>
</comment>